<feature type="domain" description="3-keto-alpha-glucoside-1,2-lyase/3-keto-2-hydroxy-glucal hydratase" evidence="2">
    <location>
        <begin position="239"/>
        <end position="464"/>
    </location>
</feature>
<dbReference type="AlphaFoldDB" id="A0A1I2LRC4"/>
<sequence length="466" mass="52995">MKIVTSLLLIFVSAFTWAADTDGWEYLFNGKDLSGWKQLNGKAKYEVVDGVIVGTTVANTPNSFLTTEKTYGDFIFEVELLVENNMNSGIQFRSLSKSDYMDGRVHGYQCEVDPSARAWSGGIYDEARRGWLYPLEQNPEGREAFRLGEWNHYRIEAIGNSIRTWVNGIPCADLVDDMTAEGFIALQVHSIHDAAQVGKQIKWRNVRIKTENLKQSPWTDIPVVNLIPNYLSPQERAQGWQLLFDGKTTKGWRGVGEEEFPSKGWYVENGELVVEDADGAESGNGGDIVTLDEYSTFEFQVDFMYSKGANSGIKYYITEKYGSDMSAIGLEYQILDDENHPDANAGMAGNRKIASLYDLIPAHKNKIVQKPGKWNHARIVVEGTRYDEWLKGNNIEVTEFVGAHVEHWLNHRKVLEYERGTQAFYALVARSKYEKWDDFGSWQSGHILLQDHGDEVRFRSIKVRKL</sequence>
<feature type="signal peptide" evidence="1">
    <location>
        <begin position="1"/>
        <end position="18"/>
    </location>
</feature>
<evidence type="ECO:0000313" key="3">
    <source>
        <dbReference type="EMBL" id="SFF79937.1"/>
    </source>
</evidence>
<dbReference type="EMBL" id="FONW01000016">
    <property type="protein sequence ID" value="SFF79937.1"/>
    <property type="molecule type" value="Genomic_DNA"/>
</dbReference>
<dbReference type="Pfam" id="PF06439">
    <property type="entry name" value="3keto-disac_hyd"/>
    <property type="match status" value="2"/>
</dbReference>
<keyword evidence="1" id="KW-0732">Signal</keyword>
<gene>
    <name evidence="3" type="ORF">SAMN05216283_11645</name>
</gene>
<dbReference type="InterPro" id="IPR010496">
    <property type="entry name" value="AL/BT2_dom"/>
</dbReference>
<accession>A0A1I2LRC4</accession>
<evidence type="ECO:0000259" key="2">
    <source>
        <dbReference type="Pfam" id="PF06439"/>
    </source>
</evidence>
<dbReference type="Gene3D" id="2.60.120.560">
    <property type="entry name" value="Exo-inulinase, domain 1"/>
    <property type="match status" value="2"/>
</dbReference>
<feature type="domain" description="3-keto-alpha-glucoside-1,2-lyase/3-keto-2-hydroxy-glucal hydratase" evidence="2">
    <location>
        <begin position="23"/>
        <end position="209"/>
    </location>
</feature>
<feature type="chain" id="PRO_5011572233" description="3-keto-alpha-glucoside-1,2-lyase/3-keto-2-hydroxy-glucal hydratase domain-containing protein" evidence="1">
    <location>
        <begin position="19"/>
        <end position="466"/>
    </location>
</feature>
<dbReference type="RefSeq" id="WP_093921554.1">
    <property type="nucleotide sequence ID" value="NZ_FONW01000016.1"/>
</dbReference>
<evidence type="ECO:0000313" key="4">
    <source>
        <dbReference type="Proteomes" id="UP000198964"/>
    </source>
</evidence>
<keyword evidence="4" id="KW-1185">Reference proteome</keyword>
<evidence type="ECO:0000256" key="1">
    <source>
        <dbReference type="SAM" id="SignalP"/>
    </source>
</evidence>
<dbReference type="GO" id="GO:0016787">
    <property type="term" value="F:hydrolase activity"/>
    <property type="evidence" value="ECO:0007669"/>
    <property type="project" value="InterPro"/>
</dbReference>
<dbReference type="STRING" id="655355.SAMN05216283_11645"/>
<name>A0A1I2LRC4_9BACT</name>
<protein>
    <recommendedName>
        <fullName evidence="2">3-keto-alpha-glucoside-1,2-lyase/3-keto-2-hydroxy-glucal hydratase domain-containing protein</fullName>
    </recommendedName>
</protein>
<reference evidence="3 4" key="1">
    <citation type="submission" date="2016-10" db="EMBL/GenBank/DDBJ databases">
        <authorList>
            <person name="de Groot N.N."/>
        </authorList>
    </citation>
    <scope>NUCLEOTIDE SEQUENCE [LARGE SCALE GENOMIC DNA]</scope>
    <source>
        <strain evidence="3 4">CGMCC 1.9156</strain>
    </source>
</reference>
<proteinExistence type="predicted"/>
<organism evidence="3 4">
    <name type="scientific">Sunxiuqinia elliptica</name>
    <dbReference type="NCBI Taxonomy" id="655355"/>
    <lineage>
        <taxon>Bacteria</taxon>
        <taxon>Pseudomonadati</taxon>
        <taxon>Bacteroidota</taxon>
        <taxon>Bacteroidia</taxon>
        <taxon>Marinilabiliales</taxon>
        <taxon>Prolixibacteraceae</taxon>
        <taxon>Sunxiuqinia</taxon>
    </lineage>
</organism>
<dbReference type="Proteomes" id="UP000198964">
    <property type="component" value="Unassembled WGS sequence"/>
</dbReference>